<name>A0A4V3G9D6_9FIRM</name>
<comment type="similarity">
    <text evidence="1">Belongs to the Fur family.</text>
</comment>
<dbReference type="Gene3D" id="3.30.1490.190">
    <property type="match status" value="1"/>
</dbReference>
<keyword evidence="2" id="KW-0678">Repressor</keyword>
<dbReference type="GO" id="GO:0000976">
    <property type="term" value="F:transcription cis-regulatory region binding"/>
    <property type="evidence" value="ECO:0007669"/>
    <property type="project" value="TreeGrafter"/>
</dbReference>
<dbReference type="GO" id="GO:0008270">
    <property type="term" value="F:zinc ion binding"/>
    <property type="evidence" value="ECO:0007669"/>
    <property type="project" value="TreeGrafter"/>
</dbReference>
<dbReference type="GO" id="GO:0045892">
    <property type="term" value="P:negative regulation of DNA-templated transcription"/>
    <property type="evidence" value="ECO:0007669"/>
    <property type="project" value="TreeGrafter"/>
</dbReference>
<keyword evidence="5" id="KW-0238">DNA-binding</keyword>
<comment type="caution">
    <text evidence="9">The sequence shown here is derived from an EMBL/GenBank/DDBJ whole genome shotgun (WGS) entry which is preliminary data.</text>
</comment>
<dbReference type="CDD" id="cd07153">
    <property type="entry name" value="Fur_like"/>
    <property type="match status" value="1"/>
</dbReference>
<dbReference type="Pfam" id="PF01475">
    <property type="entry name" value="FUR"/>
    <property type="match status" value="1"/>
</dbReference>
<protein>
    <submittedName>
        <fullName evidence="9">Fur family ferric uptake transcriptional regulator</fullName>
    </submittedName>
</protein>
<feature type="binding site" evidence="8">
    <location>
        <position position="71"/>
    </location>
    <ligand>
        <name>Fe cation</name>
        <dbReference type="ChEBI" id="CHEBI:24875"/>
    </ligand>
</feature>
<keyword evidence="4" id="KW-0805">Transcription regulation</keyword>
<dbReference type="PANTHER" id="PTHR33202:SF7">
    <property type="entry name" value="FERRIC UPTAKE REGULATION PROTEIN"/>
    <property type="match status" value="1"/>
</dbReference>
<keyword evidence="10" id="KW-1185">Reference proteome</keyword>
<evidence type="ECO:0000256" key="2">
    <source>
        <dbReference type="ARBA" id="ARBA00022491"/>
    </source>
</evidence>
<feature type="binding site" evidence="7">
    <location>
        <position position="119"/>
    </location>
    <ligand>
        <name>Zn(2+)</name>
        <dbReference type="ChEBI" id="CHEBI:29105"/>
    </ligand>
</feature>
<dbReference type="Proteomes" id="UP000294743">
    <property type="component" value="Unassembled WGS sequence"/>
</dbReference>
<feature type="binding site" evidence="7">
    <location>
        <position position="80"/>
    </location>
    <ligand>
        <name>Zn(2+)</name>
        <dbReference type="ChEBI" id="CHEBI:29105"/>
    </ligand>
</feature>
<evidence type="ECO:0000256" key="3">
    <source>
        <dbReference type="ARBA" id="ARBA00022833"/>
    </source>
</evidence>
<dbReference type="GO" id="GO:1900376">
    <property type="term" value="P:regulation of secondary metabolite biosynthetic process"/>
    <property type="evidence" value="ECO:0007669"/>
    <property type="project" value="TreeGrafter"/>
</dbReference>
<organism evidence="9 10">
    <name type="scientific">Breznakia blatticola</name>
    <dbReference type="NCBI Taxonomy" id="1754012"/>
    <lineage>
        <taxon>Bacteria</taxon>
        <taxon>Bacillati</taxon>
        <taxon>Bacillota</taxon>
        <taxon>Erysipelotrichia</taxon>
        <taxon>Erysipelotrichales</taxon>
        <taxon>Erysipelotrichaceae</taxon>
        <taxon>Breznakia</taxon>
    </lineage>
</organism>
<dbReference type="Gene3D" id="1.10.10.10">
    <property type="entry name" value="Winged helix-like DNA-binding domain superfamily/Winged helix DNA-binding domain"/>
    <property type="match status" value="1"/>
</dbReference>
<comment type="cofactor">
    <cofactor evidence="7">
        <name>Zn(2+)</name>
        <dbReference type="ChEBI" id="CHEBI:29105"/>
    </cofactor>
    <text evidence="7">Binds 1 zinc ion per subunit.</text>
</comment>
<evidence type="ECO:0000256" key="1">
    <source>
        <dbReference type="ARBA" id="ARBA00007957"/>
    </source>
</evidence>
<dbReference type="OrthoDB" id="8659436at2"/>
<evidence type="ECO:0000256" key="8">
    <source>
        <dbReference type="PIRSR" id="PIRSR602481-2"/>
    </source>
</evidence>
<dbReference type="PANTHER" id="PTHR33202">
    <property type="entry name" value="ZINC UPTAKE REGULATION PROTEIN"/>
    <property type="match status" value="1"/>
</dbReference>
<dbReference type="InterPro" id="IPR043135">
    <property type="entry name" value="Fur_C"/>
</dbReference>
<evidence type="ECO:0000256" key="7">
    <source>
        <dbReference type="PIRSR" id="PIRSR602481-1"/>
    </source>
</evidence>
<gene>
    <name evidence="9" type="ORF">EDD63_101102</name>
</gene>
<accession>A0A4V3G9D6</accession>
<evidence type="ECO:0000256" key="5">
    <source>
        <dbReference type="ARBA" id="ARBA00023125"/>
    </source>
</evidence>
<evidence type="ECO:0000313" key="10">
    <source>
        <dbReference type="Proteomes" id="UP000294743"/>
    </source>
</evidence>
<sequence>MRLTKHRKQLLDLFKQDRENLYNAEMLYEKLDGQMNLATIYRALDLFQKEGVIAKSIIEGSAYYYYMENMHYHYMICLNCHTKIKIDCLVHHAIDTIASKNDFQVQQHDLTVYGYCKDCKL</sequence>
<comment type="cofactor">
    <cofactor evidence="8">
        <name>Mn(2+)</name>
        <dbReference type="ChEBI" id="CHEBI:29035"/>
    </cofactor>
    <cofactor evidence="8">
        <name>Fe(2+)</name>
        <dbReference type="ChEBI" id="CHEBI:29033"/>
    </cofactor>
    <text evidence="8">Binds 1 Mn(2+) or Fe(2+) ion per subunit.</text>
</comment>
<dbReference type="InterPro" id="IPR036388">
    <property type="entry name" value="WH-like_DNA-bd_sf"/>
</dbReference>
<evidence type="ECO:0000313" key="9">
    <source>
        <dbReference type="EMBL" id="TDW26387.1"/>
    </source>
</evidence>
<feature type="binding site" evidence="8">
    <location>
        <position position="108"/>
    </location>
    <ligand>
        <name>Fe cation</name>
        <dbReference type="ChEBI" id="CHEBI:24875"/>
    </ligand>
</feature>
<dbReference type="SUPFAM" id="SSF46785">
    <property type="entry name" value="Winged helix' DNA-binding domain"/>
    <property type="match status" value="1"/>
</dbReference>
<evidence type="ECO:0000256" key="6">
    <source>
        <dbReference type="ARBA" id="ARBA00023163"/>
    </source>
</evidence>
<keyword evidence="6" id="KW-0804">Transcription</keyword>
<dbReference type="EMBL" id="SODD01000001">
    <property type="protein sequence ID" value="TDW26387.1"/>
    <property type="molecule type" value="Genomic_DNA"/>
</dbReference>
<keyword evidence="7" id="KW-0479">Metal-binding</keyword>
<dbReference type="InterPro" id="IPR002481">
    <property type="entry name" value="FUR"/>
</dbReference>
<keyword evidence="3 7" id="KW-0862">Zinc</keyword>
<dbReference type="InterPro" id="IPR036390">
    <property type="entry name" value="WH_DNA-bd_sf"/>
</dbReference>
<feature type="binding site" evidence="7">
    <location>
        <position position="116"/>
    </location>
    <ligand>
        <name>Zn(2+)</name>
        <dbReference type="ChEBI" id="CHEBI:29105"/>
    </ligand>
</feature>
<dbReference type="RefSeq" id="WP_134167374.1">
    <property type="nucleotide sequence ID" value="NZ_SODD01000001.1"/>
</dbReference>
<proteinExistence type="inferred from homology"/>
<feature type="binding site" evidence="7">
    <location>
        <position position="77"/>
    </location>
    <ligand>
        <name>Zn(2+)</name>
        <dbReference type="ChEBI" id="CHEBI:29105"/>
    </ligand>
</feature>
<dbReference type="GO" id="GO:0003700">
    <property type="term" value="F:DNA-binding transcription factor activity"/>
    <property type="evidence" value="ECO:0007669"/>
    <property type="project" value="InterPro"/>
</dbReference>
<keyword evidence="8" id="KW-0408">Iron</keyword>
<reference evidence="9 10" key="1">
    <citation type="submission" date="2019-03" db="EMBL/GenBank/DDBJ databases">
        <title>Genomic Encyclopedia of Type Strains, Phase IV (KMG-IV): sequencing the most valuable type-strain genomes for metagenomic binning, comparative biology and taxonomic classification.</title>
        <authorList>
            <person name="Goeker M."/>
        </authorList>
    </citation>
    <scope>NUCLEOTIDE SEQUENCE [LARGE SCALE GENOMIC DNA]</scope>
    <source>
        <strain evidence="9 10">DSM 28867</strain>
    </source>
</reference>
<evidence type="ECO:0000256" key="4">
    <source>
        <dbReference type="ARBA" id="ARBA00023015"/>
    </source>
</evidence>
<dbReference type="AlphaFoldDB" id="A0A4V3G9D6"/>